<feature type="compositionally biased region" description="Basic and acidic residues" evidence="1">
    <location>
        <begin position="35"/>
        <end position="44"/>
    </location>
</feature>
<dbReference type="InterPro" id="IPR045034">
    <property type="entry name" value="O-acyltransferase_WSD1-like"/>
</dbReference>
<evidence type="ECO:0008006" key="4">
    <source>
        <dbReference type="Google" id="ProtNLM"/>
    </source>
</evidence>
<keyword evidence="3" id="KW-1185">Reference proteome</keyword>
<proteinExistence type="predicted"/>
<feature type="compositionally biased region" description="Pro residues" evidence="1">
    <location>
        <begin position="17"/>
        <end position="27"/>
    </location>
</feature>
<dbReference type="EMBL" id="CP120997">
    <property type="protein sequence ID" value="WLQ37951.1"/>
    <property type="molecule type" value="Genomic_DNA"/>
</dbReference>
<accession>A0ABY9HWX0</accession>
<evidence type="ECO:0000313" key="3">
    <source>
        <dbReference type="Proteomes" id="UP001239522"/>
    </source>
</evidence>
<gene>
    <name evidence="2" type="ORF">P8A18_32905</name>
</gene>
<dbReference type="PANTHER" id="PTHR31650">
    <property type="entry name" value="O-ACYLTRANSFERASE (WSD1-LIKE) FAMILY PROTEIN"/>
    <property type="match status" value="1"/>
</dbReference>
<evidence type="ECO:0000256" key="1">
    <source>
        <dbReference type="SAM" id="MobiDB-lite"/>
    </source>
</evidence>
<dbReference type="RefSeq" id="WP_306060543.1">
    <property type="nucleotide sequence ID" value="NZ_CP120997.1"/>
</dbReference>
<protein>
    <recommendedName>
        <fullName evidence="4">Diacylglycerol O-acyltransferase</fullName>
    </recommendedName>
</protein>
<dbReference type="PANTHER" id="PTHR31650:SF1">
    <property type="entry name" value="WAX ESTER SYNTHASE_DIACYLGLYCEROL ACYLTRANSFERASE 4-RELATED"/>
    <property type="match status" value="1"/>
</dbReference>
<organism evidence="2 3">
    <name type="scientific">Streptomyces castrisilvae</name>
    <dbReference type="NCBI Taxonomy" id="3033811"/>
    <lineage>
        <taxon>Bacteria</taxon>
        <taxon>Bacillati</taxon>
        <taxon>Actinomycetota</taxon>
        <taxon>Actinomycetes</taxon>
        <taxon>Kitasatosporales</taxon>
        <taxon>Streptomycetaceae</taxon>
        <taxon>Streptomyces</taxon>
    </lineage>
</organism>
<dbReference type="Proteomes" id="UP001239522">
    <property type="component" value="Chromosome"/>
</dbReference>
<sequence length="472" mass="51213">MSDSDQSGSPAQSAPTPTAPSIPPARPAPSAQPDHPSEPGRTERPASPPHRPAHSVDRAFLNLERRRPDVHWDAGGVAYFSGPPPALADLRAYVGHGLGKLPLLTSRIEGGRRPRWQPDAGFDVDLRVHEVVAEGPAGWDRALHTALNAPFAAGTYWGVWLIHGHAPDAYAVCYRFRHACQDGSAAAMTFRAMLGEGEPSARPVPDRSRRAAMPRRVASAVGLAVKFVARTLVVRGHRPVAVSVPAGERQLWRGRVPVDTLRRIGEARGGSVHDVHLAALTGALRAWSQRSGVPLPRVTAVLPVDARRPDEEQTWGNRCFALPLELPVRIASSHPDGTPDRDAALRRLDHVMAATRKLRGDVWRQAIGDLVRFMPARPTEWYMRRVLSPRVTNVMATSMPLADKGSLGESQVTGTALLPLLVPGHLFAVGLSFFGQWAEVSMVAHRGLPLGELLPELWEQAVKELEDGSAPE</sequence>
<name>A0ABY9HWX0_9ACTN</name>
<reference evidence="2 3" key="1">
    <citation type="submission" date="2023-03" db="EMBL/GenBank/DDBJ databases">
        <title>Isolation and description of six Streptomyces strains from soil environments, able to metabolize different microbial glucans.</title>
        <authorList>
            <person name="Widen T."/>
            <person name="Larsbrink J."/>
        </authorList>
    </citation>
    <scope>NUCLEOTIDE SEQUENCE [LARGE SCALE GENOMIC DNA]</scope>
    <source>
        <strain evidence="2 3">Mut1</strain>
    </source>
</reference>
<feature type="region of interest" description="Disordered" evidence="1">
    <location>
        <begin position="1"/>
        <end position="54"/>
    </location>
</feature>
<evidence type="ECO:0000313" key="2">
    <source>
        <dbReference type="EMBL" id="WLQ37951.1"/>
    </source>
</evidence>